<dbReference type="Proteomes" id="UP000518266">
    <property type="component" value="Unassembled WGS sequence"/>
</dbReference>
<feature type="region of interest" description="Disordered" evidence="1">
    <location>
        <begin position="130"/>
        <end position="154"/>
    </location>
</feature>
<accession>A0A7J5X897</accession>
<organism evidence="2 3">
    <name type="scientific">Dissostichus mawsoni</name>
    <name type="common">Antarctic cod</name>
    <dbReference type="NCBI Taxonomy" id="36200"/>
    <lineage>
        <taxon>Eukaryota</taxon>
        <taxon>Metazoa</taxon>
        <taxon>Chordata</taxon>
        <taxon>Craniata</taxon>
        <taxon>Vertebrata</taxon>
        <taxon>Euteleostomi</taxon>
        <taxon>Actinopterygii</taxon>
        <taxon>Neopterygii</taxon>
        <taxon>Teleostei</taxon>
        <taxon>Neoteleostei</taxon>
        <taxon>Acanthomorphata</taxon>
        <taxon>Eupercaria</taxon>
        <taxon>Perciformes</taxon>
        <taxon>Notothenioidei</taxon>
        <taxon>Nototheniidae</taxon>
        <taxon>Dissostichus</taxon>
    </lineage>
</organism>
<proteinExistence type="predicted"/>
<gene>
    <name evidence="2" type="ORF">F7725_026728</name>
</gene>
<evidence type="ECO:0000256" key="1">
    <source>
        <dbReference type="SAM" id="MobiDB-lite"/>
    </source>
</evidence>
<evidence type="ECO:0000313" key="3">
    <source>
        <dbReference type="Proteomes" id="UP000518266"/>
    </source>
</evidence>
<protein>
    <submittedName>
        <fullName evidence="2">Uncharacterized protein</fullName>
    </submittedName>
</protein>
<keyword evidence="3" id="KW-1185">Reference proteome</keyword>
<sequence length="427" mass="48766">MWKWCWHCAGWLVKDRESARGGGGGRCEESVFCGRSPLYRSFSSLVTLLVMRPHSSPTRKRMHTLREIISRIRTLLSCNASIRHDISGQREGETSFLFDLQQVDFQTLLHLTRLLLSCCLLCTQPGDLRREERGEERRGEERRGEERRGEGEFNENKELDHSDLILTVWRQPLDHTRQKHSVVGTDLVGVFEFEAGDDLALQLAVLARLVQDGLAELWDVGPASFPQHRSEDLLVAALTQVLLLLLQTLDHLGAAEREGEILKTPPVFSMCDAPHLSVTKGHVGTQTADVRLTGIVQLWFQPDILRLKERERRIIQSVHKLLFSQFETLRYHLQLLHPQLFRHLSETRCSLASCSVSFLTVVLRQITTSTLRHDGKGSQALMSRASIWMSCSREERPEVQDVQLGVQLHIQRPLVENPLNLHLTVPR</sequence>
<reference evidence="2 3" key="1">
    <citation type="submission" date="2020-03" db="EMBL/GenBank/DDBJ databases">
        <title>Dissostichus mawsoni Genome sequencing and assembly.</title>
        <authorList>
            <person name="Park H."/>
        </authorList>
    </citation>
    <scope>NUCLEOTIDE SEQUENCE [LARGE SCALE GENOMIC DNA]</scope>
    <source>
        <strain evidence="2">DM0001</strain>
        <tissue evidence="2">Muscle</tissue>
    </source>
</reference>
<dbReference type="OrthoDB" id="10680826at2759"/>
<comment type="caution">
    <text evidence="2">The sequence shown here is derived from an EMBL/GenBank/DDBJ whole genome shotgun (WGS) entry which is preliminary data.</text>
</comment>
<dbReference type="AlphaFoldDB" id="A0A7J5X897"/>
<name>A0A7J5X897_DISMA</name>
<evidence type="ECO:0000313" key="2">
    <source>
        <dbReference type="EMBL" id="KAF3833063.1"/>
    </source>
</evidence>
<dbReference type="EMBL" id="JAAKFY010000027">
    <property type="protein sequence ID" value="KAF3833063.1"/>
    <property type="molecule type" value="Genomic_DNA"/>
</dbReference>